<dbReference type="InterPro" id="IPR037196">
    <property type="entry name" value="HSP90_C"/>
</dbReference>
<keyword evidence="12" id="KW-0067">ATP-binding</keyword>
<feature type="compositionally biased region" description="Acidic residues" evidence="15">
    <location>
        <begin position="771"/>
        <end position="791"/>
    </location>
</feature>
<evidence type="ECO:0000256" key="3">
    <source>
        <dbReference type="ARBA" id="ARBA00008239"/>
    </source>
</evidence>
<dbReference type="InterPro" id="IPR001948">
    <property type="entry name" value="Peptidase_M18"/>
</dbReference>
<evidence type="ECO:0000256" key="6">
    <source>
        <dbReference type="ARBA" id="ARBA00022438"/>
    </source>
</evidence>
<dbReference type="Gene3D" id="2.30.250.10">
    <property type="entry name" value="Aminopeptidase i, Domain 2"/>
    <property type="match status" value="1"/>
</dbReference>
<evidence type="ECO:0000256" key="10">
    <source>
        <dbReference type="ARBA" id="ARBA00022801"/>
    </source>
</evidence>
<dbReference type="EC" id="3.4.11.21" evidence="5"/>
<reference evidence="16 17" key="1">
    <citation type="submission" date="2019-02" db="EMBL/GenBank/DDBJ databases">
        <title>Genome sequencing of the rare red list fungi Phellinidium pouzarii.</title>
        <authorList>
            <person name="Buettner E."/>
            <person name="Kellner H."/>
        </authorList>
    </citation>
    <scope>NUCLEOTIDE SEQUENCE [LARGE SCALE GENOMIC DNA]</scope>
    <source>
        <strain evidence="16 17">DSM 108285</strain>
    </source>
</reference>
<dbReference type="Gene3D" id="1.20.120.790">
    <property type="entry name" value="Heat shock protein 90, C-terminal domain"/>
    <property type="match status" value="1"/>
</dbReference>
<keyword evidence="8" id="KW-0479">Metal-binding</keyword>
<dbReference type="Gene3D" id="3.30.230.80">
    <property type="match status" value="1"/>
</dbReference>
<dbReference type="SUPFAM" id="SSF55874">
    <property type="entry name" value="ATPase domain of HSP90 chaperone/DNA topoisomerase II/histidine kinase"/>
    <property type="match status" value="1"/>
</dbReference>
<evidence type="ECO:0000256" key="13">
    <source>
        <dbReference type="ARBA" id="ARBA00023049"/>
    </source>
</evidence>
<dbReference type="GO" id="GO:0005524">
    <property type="term" value="F:ATP binding"/>
    <property type="evidence" value="ECO:0007669"/>
    <property type="project" value="UniProtKB-KW"/>
</dbReference>
<comment type="caution">
    <text evidence="16">The sequence shown here is derived from an EMBL/GenBank/DDBJ whole genome shotgun (WGS) entry which is preliminary data.</text>
</comment>
<dbReference type="GO" id="GO:0006508">
    <property type="term" value="P:proteolysis"/>
    <property type="evidence" value="ECO:0007669"/>
    <property type="project" value="UniProtKB-KW"/>
</dbReference>
<evidence type="ECO:0000256" key="4">
    <source>
        <dbReference type="ARBA" id="ARBA00008290"/>
    </source>
</evidence>
<comment type="similarity">
    <text evidence="4">Belongs to the peptidase M18 family.</text>
</comment>
<organism evidence="16 17">
    <name type="scientific">Phellinidium pouzarii</name>
    <dbReference type="NCBI Taxonomy" id="167371"/>
    <lineage>
        <taxon>Eukaryota</taxon>
        <taxon>Fungi</taxon>
        <taxon>Dikarya</taxon>
        <taxon>Basidiomycota</taxon>
        <taxon>Agaricomycotina</taxon>
        <taxon>Agaricomycetes</taxon>
        <taxon>Hymenochaetales</taxon>
        <taxon>Hymenochaetaceae</taxon>
        <taxon>Phellinidium</taxon>
    </lineage>
</organism>
<dbReference type="EMBL" id="SGPK01000013">
    <property type="protein sequence ID" value="THH11472.1"/>
    <property type="molecule type" value="Genomic_DNA"/>
</dbReference>
<feature type="region of interest" description="Disordered" evidence="15">
    <location>
        <begin position="1229"/>
        <end position="1275"/>
    </location>
</feature>
<dbReference type="Gene3D" id="3.40.50.11260">
    <property type="match status" value="1"/>
</dbReference>
<keyword evidence="17" id="KW-1185">Reference proteome</keyword>
<evidence type="ECO:0000256" key="2">
    <source>
        <dbReference type="ARBA" id="ARBA00001947"/>
    </source>
</evidence>
<comment type="catalytic activity">
    <reaction evidence="1">
        <text>Release of an N-terminal aspartate or glutamate from a peptide, with a preference for aspartate.</text>
        <dbReference type="EC" id="3.4.11.21"/>
    </reaction>
</comment>
<keyword evidence="7" id="KW-0645">Protease</keyword>
<keyword evidence="11" id="KW-0862">Zinc</keyword>
<dbReference type="SUPFAM" id="SSF101821">
    <property type="entry name" value="Aminopeptidase/glucanase lid domain"/>
    <property type="match status" value="1"/>
</dbReference>
<evidence type="ECO:0000256" key="5">
    <source>
        <dbReference type="ARBA" id="ARBA00011965"/>
    </source>
</evidence>
<dbReference type="InterPro" id="IPR019805">
    <property type="entry name" value="Heat_shock_protein_90_CS"/>
</dbReference>
<dbReference type="GO" id="GO:0008270">
    <property type="term" value="F:zinc ion binding"/>
    <property type="evidence" value="ECO:0007669"/>
    <property type="project" value="InterPro"/>
</dbReference>
<dbReference type="CDD" id="cd05658">
    <property type="entry name" value="M18_DAP"/>
    <property type="match status" value="1"/>
</dbReference>
<dbReference type="FunFam" id="2.30.250.10:FF:000001">
    <property type="entry name" value="Aspartyl aminopeptidase 1"/>
    <property type="match status" value="1"/>
</dbReference>
<dbReference type="InterPro" id="IPR020575">
    <property type="entry name" value="Hsp90_N"/>
</dbReference>
<feature type="compositionally biased region" description="Low complexity" evidence="15">
    <location>
        <begin position="1264"/>
        <end position="1274"/>
    </location>
</feature>
<dbReference type="OrthoDB" id="28737at2759"/>
<dbReference type="SUPFAM" id="SSF53187">
    <property type="entry name" value="Zn-dependent exopeptidases"/>
    <property type="match status" value="1"/>
</dbReference>
<evidence type="ECO:0000256" key="15">
    <source>
        <dbReference type="SAM" id="MobiDB-lite"/>
    </source>
</evidence>
<proteinExistence type="inferred from homology"/>
<comment type="similarity">
    <text evidence="3">Belongs to the heat shock protein 90 family.</text>
</comment>
<dbReference type="Pfam" id="PF13589">
    <property type="entry name" value="HATPase_c_3"/>
    <property type="match status" value="1"/>
</dbReference>
<dbReference type="GO" id="GO:0008237">
    <property type="term" value="F:metallopeptidase activity"/>
    <property type="evidence" value="ECO:0007669"/>
    <property type="project" value="UniProtKB-KW"/>
</dbReference>
<dbReference type="InterPro" id="IPR020568">
    <property type="entry name" value="Ribosomal_Su5_D2-typ_SF"/>
</dbReference>
<keyword evidence="14" id="KW-0143">Chaperone</keyword>
<dbReference type="GO" id="GO:0016887">
    <property type="term" value="F:ATP hydrolysis activity"/>
    <property type="evidence" value="ECO:0007669"/>
    <property type="project" value="InterPro"/>
</dbReference>
<dbReference type="InterPro" id="IPR023358">
    <property type="entry name" value="Peptidase_M18_dom2"/>
</dbReference>
<keyword evidence="9" id="KW-0547">Nucleotide-binding</keyword>
<evidence type="ECO:0000313" key="16">
    <source>
        <dbReference type="EMBL" id="THH11472.1"/>
    </source>
</evidence>
<evidence type="ECO:0000256" key="7">
    <source>
        <dbReference type="ARBA" id="ARBA00022670"/>
    </source>
</evidence>
<comment type="cofactor">
    <cofactor evidence="2">
        <name>Zn(2+)</name>
        <dbReference type="ChEBI" id="CHEBI:29105"/>
    </cofactor>
</comment>
<dbReference type="InterPro" id="IPR036890">
    <property type="entry name" value="HATPase_C_sf"/>
</dbReference>
<dbReference type="Gene3D" id="3.40.630.10">
    <property type="entry name" value="Zn peptidases"/>
    <property type="match status" value="1"/>
</dbReference>
<accession>A0A4S4LHL4</accession>
<dbReference type="PRINTS" id="PR00932">
    <property type="entry name" value="AMINO1PTASE"/>
</dbReference>
<evidence type="ECO:0000256" key="1">
    <source>
        <dbReference type="ARBA" id="ARBA00001335"/>
    </source>
</evidence>
<keyword evidence="13" id="KW-0482">Metalloprotease</keyword>
<keyword evidence="6" id="KW-0031">Aminopeptidase</keyword>
<dbReference type="GO" id="GO:0051082">
    <property type="term" value="F:unfolded protein binding"/>
    <property type="evidence" value="ECO:0007669"/>
    <property type="project" value="InterPro"/>
</dbReference>
<dbReference type="PANTHER" id="PTHR28570:SF3">
    <property type="entry name" value="ASPARTYL AMINOPEPTIDASE"/>
    <property type="match status" value="1"/>
</dbReference>
<name>A0A4S4LHL4_9AGAM</name>
<feature type="region of interest" description="Disordered" evidence="15">
    <location>
        <begin position="756"/>
        <end position="800"/>
    </location>
</feature>
<dbReference type="InterPro" id="IPR001404">
    <property type="entry name" value="Hsp90_fam"/>
</dbReference>
<protein>
    <recommendedName>
        <fullName evidence="5">aspartyl aminopeptidase</fullName>
        <ecNumber evidence="5">3.4.11.21</ecNumber>
    </recommendedName>
</protein>
<dbReference type="Gene3D" id="3.30.565.10">
    <property type="entry name" value="Histidine kinase-like ATPase, C-terminal domain"/>
    <property type="match status" value="1"/>
</dbReference>
<evidence type="ECO:0000256" key="11">
    <source>
        <dbReference type="ARBA" id="ARBA00022833"/>
    </source>
</evidence>
<sequence length="1303" mass="145127">MMTPARFERRRSISSATKALLNSPAGLEAANRFLTFVNASPTPFHAVQHAALRLDNAGFAKLYEQDKWDLKAGGKYYFTRNQTSLLAFTLPQKWKHGTGASIVATHVDSPNLRIRPISKRSSAGYLQVGVETYGGGIWHSWLDRDLSLAGRVITSDKDGSFSSKLIKIDRPIIRIPTLAIHLDRNVNDSFKFNQETEMVPILGLISSELNGPSKEMKFEDMKTASSIQSDHHPALLSLLADELSVHSEQIHDFELHLYDTQQSTLGGISNEFIFSSRMDNLVSSFCATEAMAESVASESFSVLEGNVNVIALFNHEEVGSVSSTGAESSIIPSLLSRLSPSAETLNQSIARSFLISADMGHAVHPNFTSKHEENHKPVMNGGIVLKVNAKQKYTTDAISSFLVKKLVEKKGGKVQAYEVRNDMACGSTVGPMLSKLGVRSVDVGNAMLSMHSIRETAGSHDVQSAIDLFSAFFEGFAELDKTFASADYKLSLSAGLKLACAGISTMRIIHPLLLSLTLFPSYVFTQEVDADVHKEKHDYQHAITRLIYKHRDVFLRELLSNANDALEKLRLTSLTDKQVWDGSEPLNITIKAVKNEDGLGGRVIVADTGIGMSPDELTANLGTLAKSGTIEFLQKAENTDGTNSGNLIGAFGLGFYSSFLVADRVYVASRAPKTSANLDPVQYVFSSSAEESAFEVYPDPRGNTLGRGTEITLVLKEDAYEFLDTHRLQELVNKHSAFSSTFPIYMFHQYEDEVPIENEDSLENERVEKESTDEDEDEDEAVVEDIDDPGAEQDKKAYSSCNVRDPKEVTDEEYSLLYQATFRDFVPPLAWQHFSGDTGSGVSFKTIIFIPSRLDENYWSELSAPSTKDIRLLVKRVFITNDFGSDEPLPKWASWIKVIIDADDLPLNVSRETLQSSKFLKQIKQVIVKRLIQLLSKISEEDSKKFAKVQEVYGSIIKLGAVESSANREKLTTLVRFSTTQRNATSLDQYLENRKQGQKQIFYLADVGKPIESLKKSVFVEKLDARGYEVLLLNEPLDEVLFQHLKRWRKFSFQDVAKAGLKFGDEDLDPEEEKEREYEIKERFKPLLSWLKGQAGEVVRDVVISNRLVTSPCAIVADEYGYTANVEKLINAANRRQNQGQDFMHQHAKKQKLLEINPRSPLIEGLLRRVELLPGEGEEKDYDAEAELAEAATILIDGALVRSGFEVPDSDEFFARVDRVLRRSLGVSESAKTDATVKPAPPVDSELPLDDDETEFVSPPSEPPTYSKTSSSKPQIVLPEGMAEHFQIEMEEILDDEPLHDEL</sequence>
<dbReference type="SUPFAM" id="SSF54211">
    <property type="entry name" value="Ribosomal protein S5 domain 2-like"/>
    <property type="match status" value="1"/>
</dbReference>
<dbReference type="GO" id="GO:0000324">
    <property type="term" value="C:fungal-type vacuole"/>
    <property type="evidence" value="ECO:0007669"/>
    <property type="project" value="TreeGrafter"/>
</dbReference>
<evidence type="ECO:0000256" key="14">
    <source>
        <dbReference type="ARBA" id="ARBA00023186"/>
    </source>
</evidence>
<dbReference type="Pfam" id="PF02127">
    <property type="entry name" value="Peptidase_M18"/>
    <property type="match status" value="1"/>
</dbReference>
<dbReference type="Pfam" id="PF00183">
    <property type="entry name" value="HSP90"/>
    <property type="match status" value="1"/>
</dbReference>
<dbReference type="NCBIfam" id="NF002759">
    <property type="entry name" value="PRK02813.1"/>
    <property type="match status" value="1"/>
</dbReference>
<dbReference type="GO" id="GO:0140662">
    <property type="term" value="F:ATP-dependent protein folding chaperone"/>
    <property type="evidence" value="ECO:0007669"/>
    <property type="project" value="InterPro"/>
</dbReference>
<dbReference type="GO" id="GO:0004177">
    <property type="term" value="F:aminopeptidase activity"/>
    <property type="evidence" value="ECO:0007669"/>
    <property type="project" value="UniProtKB-KW"/>
</dbReference>
<evidence type="ECO:0000313" key="17">
    <source>
        <dbReference type="Proteomes" id="UP000308199"/>
    </source>
</evidence>
<evidence type="ECO:0000256" key="8">
    <source>
        <dbReference type="ARBA" id="ARBA00022723"/>
    </source>
</evidence>
<keyword evidence="10" id="KW-0378">Hydrolase</keyword>
<evidence type="ECO:0000256" key="12">
    <source>
        <dbReference type="ARBA" id="ARBA00022840"/>
    </source>
</evidence>
<dbReference type="Proteomes" id="UP000308199">
    <property type="component" value="Unassembled WGS sequence"/>
</dbReference>
<evidence type="ECO:0000256" key="9">
    <source>
        <dbReference type="ARBA" id="ARBA00022741"/>
    </source>
</evidence>
<dbReference type="NCBIfam" id="NF003555">
    <property type="entry name" value="PRK05218.1"/>
    <property type="match status" value="1"/>
</dbReference>
<dbReference type="PROSITE" id="PS00298">
    <property type="entry name" value="HSP90"/>
    <property type="match status" value="1"/>
</dbReference>
<dbReference type="CDD" id="cd16927">
    <property type="entry name" value="HATPase_Hsp90-like"/>
    <property type="match status" value="1"/>
</dbReference>
<dbReference type="SUPFAM" id="SSF110942">
    <property type="entry name" value="HSP90 C-terminal domain"/>
    <property type="match status" value="1"/>
</dbReference>
<gene>
    <name evidence="16" type="ORF">EW145_g625</name>
</gene>
<dbReference type="PANTHER" id="PTHR28570">
    <property type="entry name" value="ASPARTYL AMINOPEPTIDASE"/>
    <property type="match status" value="1"/>
</dbReference>